<proteinExistence type="predicted"/>
<evidence type="ECO:0000259" key="3">
    <source>
        <dbReference type="Pfam" id="PF14257"/>
    </source>
</evidence>
<reference evidence="4 5" key="1">
    <citation type="submission" date="2020-11" db="EMBL/GenBank/DDBJ databases">
        <title>Draft Genome Sequence and Secondary Metabolite Biosynthetic Potential of the Lysobacter niastensis Type strain DSM 18481.</title>
        <authorList>
            <person name="Turrini P."/>
            <person name="Artuso I."/>
            <person name="Tescari M."/>
            <person name="Lugli G.A."/>
            <person name="Frangipani E."/>
            <person name="Ventura M."/>
            <person name="Visca P."/>
        </authorList>
    </citation>
    <scope>NUCLEOTIDE SEQUENCE [LARGE SCALE GENOMIC DNA]</scope>
    <source>
        <strain evidence="4 5">DSM 18481</strain>
    </source>
</reference>
<feature type="transmembrane region" description="Helical" evidence="2">
    <location>
        <begin position="243"/>
        <end position="268"/>
    </location>
</feature>
<dbReference type="Pfam" id="PF14257">
    <property type="entry name" value="DUF4349"/>
    <property type="match status" value="1"/>
</dbReference>
<gene>
    <name evidence="4" type="ORF">IU514_03625</name>
</gene>
<evidence type="ECO:0000313" key="5">
    <source>
        <dbReference type="Proteomes" id="UP001429984"/>
    </source>
</evidence>
<sequence>MSQSAAESPAAAPSAGAPAPDAASQLASAVLTQGSADRRFIRTARVEFRVQDVFRSALEIEDLVARLGGYVARNDIRNEIEDTRQRDSGDGWRIELSSYTTRGDLQVRIPSERAQEFMRALSRHVEFLDRRAVDAQLELMAQQLAYLRQQQAQQALTTVAAEPGKTGAKVHAVEAVADAQAQRDEATLVTRQLEDRIALATIELSMHQAQKVTRTQQPDLDDALHRDQPGFFTRLGHSLSTGWHGLLAVLVALATLWPLWLVLAGLVAGVRLWRGVKREVISGRV</sequence>
<evidence type="ECO:0000256" key="1">
    <source>
        <dbReference type="SAM" id="MobiDB-lite"/>
    </source>
</evidence>
<keyword evidence="5" id="KW-1185">Reference proteome</keyword>
<feature type="domain" description="DUF4349" evidence="3">
    <location>
        <begin position="38"/>
        <end position="270"/>
    </location>
</feature>
<comment type="caution">
    <text evidence="4">The sequence shown here is derived from an EMBL/GenBank/DDBJ whole genome shotgun (WGS) entry which is preliminary data.</text>
</comment>
<dbReference type="InterPro" id="IPR025645">
    <property type="entry name" value="DUF4349"/>
</dbReference>
<dbReference type="EMBL" id="JADLZT010000002">
    <property type="protein sequence ID" value="MBF6023112.1"/>
    <property type="molecule type" value="Genomic_DNA"/>
</dbReference>
<organism evidence="4 5">
    <name type="scientific">Lysobacter niastensis</name>
    <dbReference type="NCBI Taxonomy" id="380629"/>
    <lineage>
        <taxon>Bacteria</taxon>
        <taxon>Pseudomonadati</taxon>
        <taxon>Pseudomonadota</taxon>
        <taxon>Gammaproteobacteria</taxon>
        <taxon>Lysobacterales</taxon>
        <taxon>Lysobacteraceae</taxon>
        <taxon>Lysobacter</taxon>
    </lineage>
</organism>
<evidence type="ECO:0000313" key="4">
    <source>
        <dbReference type="EMBL" id="MBF6023112.1"/>
    </source>
</evidence>
<keyword evidence="2" id="KW-0472">Membrane</keyword>
<protein>
    <submittedName>
        <fullName evidence="4">DUF4349 domain-containing protein</fullName>
    </submittedName>
</protein>
<feature type="region of interest" description="Disordered" evidence="1">
    <location>
        <begin position="1"/>
        <end position="22"/>
    </location>
</feature>
<keyword evidence="2" id="KW-1133">Transmembrane helix</keyword>
<evidence type="ECO:0000256" key="2">
    <source>
        <dbReference type="SAM" id="Phobius"/>
    </source>
</evidence>
<accession>A0ABS0B3R2</accession>
<dbReference type="Proteomes" id="UP001429984">
    <property type="component" value="Unassembled WGS sequence"/>
</dbReference>
<dbReference type="RefSeq" id="WP_194929714.1">
    <property type="nucleotide sequence ID" value="NZ_JADLZT010000002.1"/>
</dbReference>
<name>A0ABS0B3R2_9GAMM</name>
<keyword evidence="2" id="KW-0812">Transmembrane</keyword>